<dbReference type="CDD" id="cd00075">
    <property type="entry name" value="HATPase"/>
    <property type="match status" value="1"/>
</dbReference>
<organism evidence="12">
    <name type="scientific">Blautia hansenii</name>
    <name type="common">Ruminococcus hansenii</name>
    <dbReference type="NCBI Taxonomy" id="1322"/>
    <lineage>
        <taxon>Bacteria</taxon>
        <taxon>Bacillati</taxon>
        <taxon>Bacillota</taxon>
        <taxon>Clostridia</taxon>
        <taxon>Lachnospirales</taxon>
        <taxon>Lachnospiraceae</taxon>
        <taxon>Blautia</taxon>
    </lineage>
</organism>
<gene>
    <name evidence="12" type="primary">phoR_8</name>
    <name evidence="12" type="ORF">BHLFYP23_02549</name>
</gene>
<dbReference type="FunFam" id="1.10.287.130:FF:000001">
    <property type="entry name" value="Two-component sensor histidine kinase"/>
    <property type="match status" value="1"/>
</dbReference>
<keyword evidence="7" id="KW-0902">Two-component regulatory system</keyword>
<evidence type="ECO:0000256" key="1">
    <source>
        <dbReference type="ARBA" id="ARBA00000085"/>
    </source>
</evidence>
<sequence length="549" mass="61706">MTKRIFKSMLLVSMIVLFAGSGLIMGILYHYFGKQLAKELKTEAAYLAIAVEKEGMEAFDRLPPQTERVTYIDEDGTVLFDSVADEDDMDNHENRSEIQKALKTGSGTAVRKSDTLSEKTLYYAMKMADGKVLRVSSVQYNIPGLLGGMVQPILIILIFMVGLSALLAFRLSKKITEPINALDLEHPEDNQVYDELTPLLSKISRQQKSLHREIEDARKQQEEFSLITENMEEGFLVIDKHTEVLSYNSSALKLLGDSKWQGRQSILTLNRSEEFQGIVEQVLEGHHTVRMMEFPERSCQIAANPVWQGKEVTGAVIIILDVTERMRGEQLRREFTANVSHELKTPLTSISGFAEIIKDGFVKPEDTKVFASRIFKEAQRLITLVNDVIKISQLDEGEIVYQKEQVDLYQLSSEVLHRIEHSAKEKDVKLYLEGSHVQVSTVRMILDEVLFNLCENGLKYNKQGGSLTVTLKEENNKVEISVEDTGIGIPEGEQSRVFERFYRVDKSHSKAIGGTGLGLSIVKHGCMYLGAKVDVESTPGVGSKFTITM</sequence>
<dbReference type="InterPro" id="IPR005467">
    <property type="entry name" value="His_kinase_dom"/>
</dbReference>
<protein>
    <recommendedName>
        <fullName evidence="3">histidine kinase</fullName>
        <ecNumber evidence="3">2.7.13.3</ecNumber>
    </recommendedName>
</protein>
<evidence type="ECO:0000256" key="3">
    <source>
        <dbReference type="ARBA" id="ARBA00012438"/>
    </source>
</evidence>
<keyword evidence="8 9" id="KW-0472">Membrane</keyword>
<dbReference type="Pfam" id="PF08448">
    <property type="entry name" value="PAS_4"/>
    <property type="match status" value="1"/>
</dbReference>
<dbReference type="InterPro" id="IPR036097">
    <property type="entry name" value="HisK_dim/P_sf"/>
</dbReference>
<keyword evidence="4" id="KW-0597">Phosphoprotein</keyword>
<dbReference type="GO" id="GO:0005886">
    <property type="term" value="C:plasma membrane"/>
    <property type="evidence" value="ECO:0007669"/>
    <property type="project" value="TreeGrafter"/>
</dbReference>
<feature type="transmembrane region" description="Helical" evidence="9">
    <location>
        <begin position="149"/>
        <end position="169"/>
    </location>
</feature>
<dbReference type="SUPFAM" id="SSF55874">
    <property type="entry name" value="ATPase domain of HSP90 chaperone/DNA topoisomerase II/histidine kinase"/>
    <property type="match status" value="1"/>
</dbReference>
<dbReference type="InterPro" id="IPR003594">
    <property type="entry name" value="HATPase_dom"/>
</dbReference>
<dbReference type="GO" id="GO:0016036">
    <property type="term" value="P:cellular response to phosphate starvation"/>
    <property type="evidence" value="ECO:0007669"/>
    <property type="project" value="TreeGrafter"/>
</dbReference>
<evidence type="ECO:0000256" key="8">
    <source>
        <dbReference type="ARBA" id="ARBA00023136"/>
    </source>
</evidence>
<evidence type="ECO:0000256" key="5">
    <source>
        <dbReference type="ARBA" id="ARBA00022679"/>
    </source>
</evidence>
<evidence type="ECO:0000259" key="11">
    <source>
        <dbReference type="PROSITE" id="PS50112"/>
    </source>
</evidence>
<feature type="transmembrane region" description="Helical" evidence="9">
    <location>
        <begin position="9"/>
        <end position="32"/>
    </location>
</feature>
<reference evidence="12" key="1">
    <citation type="submission" date="2019-11" db="EMBL/GenBank/DDBJ databases">
        <authorList>
            <person name="Feng L."/>
        </authorList>
    </citation>
    <scope>NUCLEOTIDE SEQUENCE</scope>
    <source>
        <strain evidence="12">BhanseniiLFYP23</strain>
    </source>
</reference>
<feature type="domain" description="Histidine kinase" evidence="10">
    <location>
        <begin position="338"/>
        <end position="549"/>
    </location>
</feature>
<dbReference type="AlphaFoldDB" id="A0A6N2TDC5"/>
<dbReference type="InterPro" id="IPR036890">
    <property type="entry name" value="HATPase_C_sf"/>
</dbReference>
<dbReference type="PRINTS" id="PR00344">
    <property type="entry name" value="BCTRLSENSOR"/>
</dbReference>
<dbReference type="NCBIfam" id="TIGR00229">
    <property type="entry name" value="sensory_box"/>
    <property type="match status" value="1"/>
</dbReference>
<dbReference type="Gene3D" id="3.30.450.20">
    <property type="entry name" value="PAS domain"/>
    <property type="match status" value="1"/>
</dbReference>
<dbReference type="SMART" id="SM00387">
    <property type="entry name" value="HATPase_c"/>
    <property type="match status" value="1"/>
</dbReference>
<accession>A0A6N2TDC5</accession>
<keyword evidence="9" id="KW-0812">Transmembrane</keyword>
<name>A0A6N2TDC5_BLAHA</name>
<dbReference type="PROSITE" id="PS50109">
    <property type="entry name" value="HIS_KIN"/>
    <property type="match status" value="1"/>
</dbReference>
<dbReference type="InterPro" id="IPR000014">
    <property type="entry name" value="PAS"/>
</dbReference>
<dbReference type="SUPFAM" id="SSF55785">
    <property type="entry name" value="PYP-like sensor domain (PAS domain)"/>
    <property type="match status" value="1"/>
</dbReference>
<evidence type="ECO:0000256" key="6">
    <source>
        <dbReference type="ARBA" id="ARBA00022777"/>
    </source>
</evidence>
<dbReference type="InterPro" id="IPR013656">
    <property type="entry name" value="PAS_4"/>
</dbReference>
<keyword evidence="6" id="KW-0418">Kinase</keyword>
<dbReference type="Gene3D" id="3.30.565.10">
    <property type="entry name" value="Histidine kinase-like ATPase, C-terminal domain"/>
    <property type="match status" value="1"/>
</dbReference>
<dbReference type="InterPro" id="IPR004358">
    <property type="entry name" value="Sig_transdc_His_kin-like_C"/>
</dbReference>
<comment type="subcellular location">
    <subcellularLocation>
        <location evidence="2">Membrane</location>
    </subcellularLocation>
</comment>
<keyword evidence="5 12" id="KW-0808">Transferase</keyword>
<keyword evidence="9" id="KW-1133">Transmembrane helix</keyword>
<dbReference type="EMBL" id="CACRSY010000010">
    <property type="protein sequence ID" value="VYT03630.1"/>
    <property type="molecule type" value="Genomic_DNA"/>
</dbReference>
<proteinExistence type="predicted"/>
<dbReference type="InterPro" id="IPR050351">
    <property type="entry name" value="BphY/WalK/GraS-like"/>
</dbReference>
<dbReference type="PANTHER" id="PTHR45453:SF1">
    <property type="entry name" value="PHOSPHATE REGULON SENSOR PROTEIN PHOR"/>
    <property type="match status" value="1"/>
</dbReference>
<dbReference type="GO" id="GO:0004721">
    <property type="term" value="F:phosphoprotein phosphatase activity"/>
    <property type="evidence" value="ECO:0007669"/>
    <property type="project" value="TreeGrafter"/>
</dbReference>
<evidence type="ECO:0000256" key="4">
    <source>
        <dbReference type="ARBA" id="ARBA00022553"/>
    </source>
</evidence>
<dbReference type="Gene3D" id="1.10.287.130">
    <property type="match status" value="1"/>
</dbReference>
<dbReference type="CDD" id="cd00082">
    <property type="entry name" value="HisKA"/>
    <property type="match status" value="1"/>
</dbReference>
<dbReference type="SUPFAM" id="SSF47384">
    <property type="entry name" value="Homodimeric domain of signal transducing histidine kinase"/>
    <property type="match status" value="1"/>
</dbReference>
<evidence type="ECO:0000259" key="10">
    <source>
        <dbReference type="PROSITE" id="PS50109"/>
    </source>
</evidence>
<comment type="catalytic activity">
    <reaction evidence="1">
        <text>ATP + protein L-histidine = ADP + protein N-phospho-L-histidine.</text>
        <dbReference type="EC" id="2.7.13.3"/>
    </reaction>
</comment>
<dbReference type="InterPro" id="IPR035965">
    <property type="entry name" value="PAS-like_dom_sf"/>
</dbReference>
<evidence type="ECO:0000313" key="12">
    <source>
        <dbReference type="EMBL" id="VYT03630.1"/>
    </source>
</evidence>
<dbReference type="FunFam" id="3.30.565.10:FF:000006">
    <property type="entry name" value="Sensor histidine kinase WalK"/>
    <property type="match status" value="1"/>
</dbReference>
<dbReference type="SMART" id="SM00388">
    <property type="entry name" value="HisKA"/>
    <property type="match status" value="1"/>
</dbReference>
<evidence type="ECO:0000256" key="7">
    <source>
        <dbReference type="ARBA" id="ARBA00023012"/>
    </source>
</evidence>
<dbReference type="PROSITE" id="PS50112">
    <property type="entry name" value="PAS"/>
    <property type="match status" value="1"/>
</dbReference>
<dbReference type="PANTHER" id="PTHR45453">
    <property type="entry name" value="PHOSPHATE REGULON SENSOR PROTEIN PHOR"/>
    <property type="match status" value="1"/>
</dbReference>
<dbReference type="InterPro" id="IPR003661">
    <property type="entry name" value="HisK_dim/P_dom"/>
</dbReference>
<dbReference type="GO" id="GO:0000155">
    <property type="term" value="F:phosphorelay sensor kinase activity"/>
    <property type="evidence" value="ECO:0007669"/>
    <property type="project" value="InterPro"/>
</dbReference>
<dbReference type="Pfam" id="PF02518">
    <property type="entry name" value="HATPase_c"/>
    <property type="match status" value="1"/>
</dbReference>
<evidence type="ECO:0000256" key="9">
    <source>
        <dbReference type="SAM" id="Phobius"/>
    </source>
</evidence>
<dbReference type="EC" id="2.7.13.3" evidence="3"/>
<dbReference type="RefSeq" id="WP_009246646.1">
    <property type="nucleotide sequence ID" value="NZ_CACRSY010000010.1"/>
</dbReference>
<evidence type="ECO:0000256" key="2">
    <source>
        <dbReference type="ARBA" id="ARBA00004370"/>
    </source>
</evidence>
<dbReference type="Pfam" id="PF00512">
    <property type="entry name" value="HisKA"/>
    <property type="match status" value="1"/>
</dbReference>
<feature type="domain" description="PAS" evidence="11">
    <location>
        <begin position="220"/>
        <end position="256"/>
    </location>
</feature>